<dbReference type="PANTHER" id="PTHR36400:SF1">
    <property type="entry name" value="RIBOSOMAL PROTEIN L35"/>
    <property type="match status" value="1"/>
</dbReference>
<evidence type="ECO:0000313" key="2">
    <source>
        <dbReference type="Proteomes" id="UP000655225"/>
    </source>
</evidence>
<dbReference type="OrthoDB" id="1936286at2759"/>
<dbReference type="Proteomes" id="UP000655225">
    <property type="component" value="Unassembled WGS sequence"/>
</dbReference>
<reference evidence="1 2" key="1">
    <citation type="submission" date="2020-04" db="EMBL/GenBank/DDBJ databases">
        <title>Plant Genome Project.</title>
        <authorList>
            <person name="Zhang R.-G."/>
        </authorList>
    </citation>
    <scope>NUCLEOTIDE SEQUENCE [LARGE SCALE GENOMIC DNA]</scope>
    <source>
        <strain evidence="1">YNK0</strain>
        <tissue evidence="1">Leaf</tissue>
    </source>
</reference>
<keyword evidence="2" id="KW-1185">Reference proteome</keyword>
<dbReference type="PANTHER" id="PTHR36400">
    <property type="entry name" value="RIBOSOMAL PROTEIN L35"/>
    <property type="match status" value="1"/>
</dbReference>
<protein>
    <submittedName>
        <fullName evidence="1">Uncharacterized protein</fullName>
    </submittedName>
</protein>
<gene>
    <name evidence="1" type="ORF">HHK36_028269</name>
</gene>
<evidence type="ECO:0000313" key="1">
    <source>
        <dbReference type="EMBL" id="KAF8380775.1"/>
    </source>
</evidence>
<organism evidence="1 2">
    <name type="scientific">Tetracentron sinense</name>
    <name type="common">Spur-leaf</name>
    <dbReference type="NCBI Taxonomy" id="13715"/>
    <lineage>
        <taxon>Eukaryota</taxon>
        <taxon>Viridiplantae</taxon>
        <taxon>Streptophyta</taxon>
        <taxon>Embryophyta</taxon>
        <taxon>Tracheophyta</taxon>
        <taxon>Spermatophyta</taxon>
        <taxon>Magnoliopsida</taxon>
        <taxon>Trochodendrales</taxon>
        <taxon>Trochodendraceae</taxon>
        <taxon>Tetracentron</taxon>
    </lineage>
</organism>
<dbReference type="SUPFAM" id="SSF143034">
    <property type="entry name" value="L35p-like"/>
    <property type="match status" value="1"/>
</dbReference>
<dbReference type="EMBL" id="JABCRI010000021">
    <property type="protein sequence ID" value="KAF8380775.1"/>
    <property type="molecule type" value="Genomic_DNA"/>
</dbReference>
<comment type="caution">
    <text evidence="1">The sequence shown here is derived from an EMBL/GenBank/DDBJ whole genome shotgun (WGS) entry which is preliminary data.</text>
</comment>
<sequence>MQRWYGKLRSVAAYSRESLGFLSPQRRLLHYCPQFHEPVPFPVNRSFKSRFRTMNDGTIRRWRAGKRHNAHLKVLLH</sequence>
<dbReference type="InterPro" id="IPR037229">
    <property type="entry name" value="Ribosomal_bL35_sf"/>
</dbReference>
<proteinExistence type="predicted"/>
<name>A0A834YKR9_TETSI</name>
<accession>A0A834YKR9</accession>
<dbReference type="AlphaFoldDB" id="A0A834YKR9"/>